<sequence length="415" mass="45560">MAKRLAALVLVLLLAGCGSPRFIDGPLPGGAAPQAREEIVIWHTYSDEETRIFENEVIPAFEKAYPGIHVTPVRQPYSLELKSTIIARSTSGKTPDLVRMDITWVPELSSLGVLYPVGDLPDFKAAAARLQSVTMDTNKFKDRYYGLPLDVNTRVAIYNREKLERLGIDPPRTVDELVQAARKAKLPLGLDGPSLWSLLPYFYGMGGRLMDPAYSRAGGYLNSPASIAALSRIAALTDEGVFDRNLILGRGDRWEAVLKGNMLMADDGPWFYSVLSTSQENKFDLKNDTMVTPFPGRSVIGGENLVILRDTPHLQAAWTFMKWMTGKEAQQTMFEAGQLPTNREAGMSASVDGNAFVAATMQGVKDAMLRPPIPDDLEIEDLFTKYMLLVFTKKLTVSEGLNQAAAAIDAVVSAK</sequence>
<keyword evidence="3 4" id="KW-0732">Signal</keyword>
<evidence type="ECO:0000256" key="4">
    <source>
        <dbReference type="SAM" id="SignalP"/>
    </source>
</evidence>
<accession>A0ABT6TDC3</accession>
<gene>
    <name evidence="5" type="ORF">KB449_05145</name>
</gene>
<protein>
    <submittedName>
        <fullName evidence="5">Extracellular solute-binding protein</fullName>
    </submittedName>
</protein>
<dbReference type="Gene3D" id="3.40.190.10">
    <property type="entry name" value="Periplasmic binding protein-like II"/>
    <property type="match status" value="2"/>
</dbReference>
<dbReference type="SUPFAM" id="SSF53850">
    <property type="entry name" value="Periplasmic binding protein-like II"/>
    <property type="match status" value="1"/>
</dbReference>
<evidence type="ECO:0000256" key="2">
    <source>
        <dbReference type="ARBA" id="ARBA00022448"/>
    </source>
</evidence>
<proteinExistence type="inferred from homology"/>
<dbReference type="EMBL" id="JAGRPV010000001">
    <property type="protein sequence ID" value="MDI4644335.1"/>
    <property type="molecule type" value="Genomic_DNA"/>
</dbReference>
<dbReference type="PANTHER" id="PTHR30061">
    <property type="entry name" value="MALTOSE-BINDING PERIPLASMIC PROTEIN"/>
    <property type="match status" value="1"/>
</dbReference>
<dbReference type="PROSITE" id="PS51257">
    <property type="entry name" value="PROKAR_LIPOPROTEIN"/>
    <property type="match status" value="1"/>
</dbReference>
<dbReference type="RefSeq" id="WP_282907342.1">
    <property type="nucleotide sequence ID" value="NZ_JAGRPV010000001.1"/>
</dbReference>
<comment type="caution">
    <text evidence="5">The sequence shown here is derived from an EMBL/GenBank/DDBJ whole genome shotgun (WGS) entry which is preliminary data.</text>
</comment>
<dbReference type="Pfam" id="PF01547">
    <property type="entry name" value="SBP_bac_1"/>
    <property type="match status" value="1"/>
</dbReference>
<feature type="chain" id="PRO_5046272351" evidence="4">
    <location>
        <begin position="24"/>
        <end position="415"/>
    </location>
</feature>
<organism evidence="5 6">
    <name type="scientific">Cohnella hashimotonis</name>
    <dbReference type="NCBI Taxonomy" id="2826895"/>
    <lineage>
        <taxon>Bacteria</taxon>
        <taxon>Bacillati</taxon>
        <taxon>Bacillota</taxon>
        <taxon>Bacilli</taxon>
        <taxon>Bacillales</taxon>
        <taxon>Paenibacillaceae</taxon>
        <taxon>Cohnella</taxon>
    </lineage>
</organism>
<evidence type="ECO:0000313" key="5">
    <source>
        <dbReference type="EMBL" id="MDI4644335.1"/>
    </source>
</evidence>
<keyword evidence="2" id="KW-0813">Transport</keyword>
<evidence type="ECO:0000313" key="6">
    <source>
        <dbReference type="Proteomes" id="UP001161691"/>
    </source>
</evidence>
<keyword evidence="6" id="KW-1185">Reference proteome</keyword>
<name>A0ABT6TDC3_9BACL</name>
<dbReference type="InterPro" id="IPR006059">
    <property type="entry name" value="SBP"/>
</dbReference>
<evidence type="ECO:0000256" key="1">
    <source>
        <dbReference type="ARBA" id="ARBA00008520"/>
    </source>
</evidence>
<dbReference type="Proteomes" id="UP001161691">
    <property type="component" value="Unassembled WGS sequence"/>
</dbReference>
<feature type="signal peptide" evidence="4">
    <location>
        <begin position="1"/>
        <end position="23"/>
    </location>
</feature>
<dbReference type="PANTHER" id="PTHR30061:SF50">
    <property type="entry name" value="MALTOSE_MALTODEXTRIN-BINDING PERIPLASMIC PROTEIN"/>
    <property type="match status" value="1"/>
</dbReference>
<reference evidence="5" key="1">
    <citation type="submission" date="2023-04" db="EMBL/GenBank/DDBJ databases">
        <title>Comparative genomic analysis of Cohnella hashimotonis sp. nov., isolated from the International Space Station.</title>
        <authorList>
            <person name="Venkateswaran K."/>
            <person name="Simpson A."/>
        </authorList>
    </citation>
    <scope>NUCLEOTIDE SEQUENCE</scope>
    <source>
        <strain evidence="5">F6_2S_P_1</strain>
    </source>
</reference>
<comment type="similarity">
    <text evidence="1">Belongs to the bacterial solute-binding protein 1 family.</text>
</comment>
<evidence type="ECO:0000256" key="3">
    <source>
        <dbReference type="ARBA" id="ARBA00022729"/>
    </source>
</evidence>